<sequence>MRPSPASPRSRAPAGDDLASERDDASADDLHDLTGEADHGDDLGLALSPEEMLSAEAVESPTSPAAALDDEALAGLVRRITHQDDRALAQLYDATSARVFGLVSRIVVDVALAEEVVEDTYWQVWRQAARFDVARGRPLTWLLAMARSRAIDALRRRDRRAWVPLSDEEMAALVDDHATSPADQVAAARGGGLLQQALATLEPQPRQLIALAFFRGLTHEEIAVGTGLPLGTVKSQIRRALQALKLWLAEAGCTDWPL</sequence>
<keyword evidence="9" id="KW-1185">Reference proteome</keyword>
<evidence type="ECO:0000256" key="5">
    <source>
        <dbReference type="SAM" id="MobiDB-lite"/>
    </source>
</evidence>
<dbReference type="Gene3D" id="1.10.1740.10">
    <property type="match status" value="1"/>
</dbReference>
<dbReference type="Pfam" id="PF04542">
    <property type="entry name" value="Sigma70_r2"/>
    <property type="match status" value="1"/>
</dbReference>
<evidence type="ECO:0000256" key="4">
    <source>
        <dbReference type="ARBA" id="ARBA00023163"/>
    </source>
</evidence>
<dbReference type="SUPFAM" id="SSF88946">
    <property type="entry name" value="Sigma2 domain of RNA polymerase sigma factors"/>
    <property type="match status" value="1"/>
</dbReference>
<dbReference type="InterPro" id="IPR039425">
    <property type="entry name" value="RNA_pol_sigma-70-like"/>
</dbReference>
<dbReference type="PANTHER" id="PTHR43133:SF66">
    <property type="entry name" value="ECF RNA POLYMERASE SIGMA FACTOR SIGK"/>
    <property type="match status" value="1"/>
</dbReference>
<dbReference type="Pfam" id="PF08281">
    <property type="entry name" value="Sigma70_r4_2"/>
    <property type="match status" value="1"/>
</dbReference>
<evidence type="ECO:0000313" key="8">
    <source>
        <dbReference type="EMBL" id="MEK8034882.1"/>
    </source>
</evidence>
<evidence type="ECO:0000256" key="3">
    <source>
        <dbReference type="ARBA" id="ARBA00023082"/>
    </source>
</evidence>
<dbReference type="RefSeq" id="WP_341429316.1">
    <property type="nucleotide sequence ID" value="NZ_JBBUTG010000039.1"/>
</dbReference>
<proteinExistence type="inferred from homology"/>
<dbReference type="SUPFAM" id="SSF88659">
    <property type="entry name" value="Sigma3 and sigma4 domains of RNA polymerase sigma factors"/>
    <property type="match status" value="1"/>
</dbReference>
<dbReference type="InterPro" id="IPR013325">
    <property type="entry name" value="RNA_pol_sigma_r2"/>
</dbReference>
<feature type="domain" description="RNA polymerase sigma-70 region 2" evidence="6">
    <location>
        <begin position="91"/>
        <end position="160"/>
    </location>
</feature>
<dbReference type="InterPro" id="IPR014284">
    <property type="entry name" value="RNA_pol_sigma-70_dom"/>
</dbReference>
<accession>A0ABU9BY23</accession>
<dbReference type="InterPro" id="IPR007627">
    <property type="entry name" value="RNA_pol_sigma70_r2"/>
</dbReference>
<dbReference type="Proteomes" id="UP001371218">
    <property type="component" value="Unassembled WGS sequence"/>
</dbReference>
<reference evidence="8 9" key="1">
    <citation type="submission" date="2024-04" db="EMBL/GenBank/DDBJ databases">
        <title>Novel species of the genus Ideonella isolated from streams.</title>
        <authorList>
            <person name="Lu H."/>
        </authorList>
    </citation>
    <scope>NUCLEOTIDE SEQUENCE [LARGE SCALE GENOMIC DNA]</scope>
    <source>
        <strain evidence="8 9">DXS29W</strain>
    </source>
</reference>
<dbReference type="EMBL" id="JBBUTG010000039">
    <property type="protein sequence ID" value="MEK8034882.1"/>
    <property type="molecule type" value="Genomic_DNA"/>
</dbReference>
<comment type="caution">
    <text evidence="8">The sequence shown here is derived from an EMBL/GenBank/DDBJ whole genome shotgun (WGS) entry which is preliminary data.</text>
</comment>
<dbReference type="InterPro" id="IPR036388">
    <property type="entry name" value="WH-like_DNA-bd_sf"/>
</dbReference>
<keyword evidence="2" id="KW-0805">Transcription regulation</keyword>
<comment type="similarity">
    <text evidence="1">Belongs to the sigma-70 factor family. ECF subfamily.</text>
</comment>
<evidence type="ECO:0000256" key="2">
    <source>
        <dbReference type="ARBA" id="ARBA00023015"/>
    </source>
</evidence>
<evidence type="ECO:0000313" key="9">
    <source>
        <dbReference type="Proteomes" id="UP001371218"/>
    </source>
</evidence>
<organism evidence="8 9">
    <name type="scientific">Ideonella lacteola</name>
    <dbReference type="NCBI Taxonomy" id="2984193"/>
    <lineage>
        <taxon>Bacteria</taxon>
        <taxon>Pseudomonadati</taxon>
        <taxon>Pseudomonadota</taxon>
        <taxon>Betaproteobacteria</taxon>
        <taxon>Burkholderiales</taxon>
        <taxon>Sphaerotilaceae</taxon>
        <taxon>Ideonella</taxon>
    </lineage>
</organism>
<keyword evidence="4" id="KW-0804">Transcription</keyword>
<feature type="compositionally biased region" description="Basic and acidic residues" evidence="5">
    <location>
        <begin position="19"/>
        <end position="42"/>
    </location>
</feature>
<gene>
    <name evidence="8" type="ORF">AACH06_29045</name>
</gene>
<dbReference type="InterPro" id="IPR013324">
    <property type="entry name" value="RNA_pol_sigma_r3/r4-like"/>
</dbReference>
<evidence type="ECO:0000256" key="1">
    <source>
        <dbReference type="ARBA" id="ARBA00010641"/>
    </source>
</evidence>
<dbReference type="InterPro" id="IPR013249">
    <property type="entry name" value="RNA_pol_sigma70_r4_t2"/>
</dbReference>
<dbReference type="PANTHER" id="PTHR43133">
    <property type="entry name" value="RNA POLYMERASE ECF-TYPE SIGMA FACTO"/>
    <property type="match status" value="1"/>
</dbReference>
<evidence type="ECO:0000259" key="6">
    <source>
        <dbReference type="Pfam" id="PF04542"/>
    </source>
</evidence>
<protein>
    <submittedName>
        <fullName evidence="8">Sigma-70 family RNA polymerase sigma factor</fullName>
    </submittedName>
</protein>
<feature type="domain" description="RNA polymerase sigma factor 70 region 4 type 2" evidence="7">
    <location>
        <begin position="193"/>
        <end position="244"/>
    </location>
</feature>
<name>A0ABU9BY23_9BURK</name>
<feature type="compositionally biased region" description="Low complexity" evidence="5">
    <location>
        <begin position="1"/>
        <end position="13"/>
    </location>
</feature>
<feature type="region of interest" description="Disordered" evidence="5">
    <location>
        <begin position="1"/>
        <end position="44"/>
    </location>
</feature>
<dbReference type="Gene3D" id="1.10.10.10">
    <property type="entry name" value="Winged helix-like DNA-binding domain superfamily/Winged helix DNA-binding domain"/>
    <property type="match status" value="1"/>
</dbReference>
<dbReference type="NCBIfam" id="TIGR02937">
    <property type="entry name" value="sigma70-ECF"/>
    <property type="match status" value="1"/>
</dbReference>
<keyword evidence="3" id="KW-0731">Sigma factor</keyword>
<dbReference type="CDD" id="cd06171">
    <property type="entry name" value="Sigma70_r4"/>
    <property type="match status" value="1"/>
</dbReference>
<evidence type="ECO:0000259" key="7">
    <source>
        <dbReference type="Pfam" id="PF08281"/>
    </source>
</evidence>